<keyword evidence="5" id="KW-1185">Reference proteome</keyword>
<keyword evidence="2" id="KW-0472">Membrane</keyword>
<gene>
    <name evidence="4" type="ordered locus">Snas_2148</name>
</gene>
<proteinExistence type="predicted"/>
<accession>D3Q1X5</accession>
<dbReference type="EMBL" id="CP001778">
    <property type="protein sequence ID" value="ADD41842.1"/>
    <property type="molecule type" value="Genomic_DNA"/>
</dbReference>
<feature type="region of interest" description="Disordered" evidence="1">
    <location>
        <begin position="40"/>
        <end position="87"/>
    </location>
</feature>
<dbReference type="Proteomes" id="UP000000844">
    <property type="component" value="Chromosome"/>
</dbReference>
<dbReference type="RefSeq" id="WP_013017413.1">
    <property type="nucleotide sequence ID" value="NC_013947.1"/>
</dbReference>
<evidence type="ECO:0000313" key="5">
    <source>
        <dbReference type="Proteomes" id="UP000000844"/>
    </source>
</evidence>
<evidence type="ECO:0000256" key="2">
    <source>
        <dbReference type="SAM" id="Phobius"/>
    </source>
</evidence>
<dbReference type="STRING" id="446470.Snas_2148"/>
<name>D3Q1X5_STANL</name>
<feature type="compositionally biased region" description="Basic and acidic residues" evidence="1">
    <location>
        <begin position="76"/>
        <end position="85"/>
    </location>
</feature>
<dbReference type="KEGG" id="sna:Snas_2148"/>
<dbReference type="HOGENOM" id="CLU_1721234_0_0_11"/>
<keyword evidence="2" id="KW-0812">Transmembrane</keyword>
<keyword evidence="2" id="KW-1133">Transmembrane helix</keyword>
<sequence>MSQVTPRPEDRPDRSGRTPLILAVVAVIAVVGAVLVLWSPWDGGGPEPAPSGSTSASKGPETSESEPEPSPSDSGKATDDAEVERVPTVIGMPVQLAYREVKDKFSDVRLVADANGAGEACVVFAQDPESGEHPRSTTVTLTYAGTESECGT</sequence>
<protein>
    <recommendedName>
        <fullName evidence="3">PASTA domain-containing protein</fullName>
    </recommendedName>
</protein>
<evidence type="ECO:0000313" key="4">
    <source>
        <dbReference type="EMBL" id="ADD41842.1"/>
    </source>
</evidence>
<feature type="transmembrane region" description="Helical" evidence="2">
    <location>
        <begin position="20"/>
        <end position="41"/>
    </location>
</feature>
<evidence type="ECO:0000259" key="3">
    <source>
        <dbReference type="PROSITE" id="PS51178"/>
    </source>
</evidence>
<dbReference type="InterPro" id="IPR005543">
    <property type="entry name" value="PASTA_dom"/>
</dbReference>
<dbReference type="PROSITE" id="PS51178">
    <property type="entry name" value="PASTA"/>
    <property type="match status" value="1"/>
</dbReference>
<feature type="domain" description="PASTA" evidence="3">
    <location>
        <begin position="80"/>
        <end position="145"/>
    </location>
</feature>
<organism evidence="4 5">
    <name type="scientific">Stackebrandtia nassauensis (strain DSM 44728 / CIP 108903 / NRRL B-16338 / NBRC 102104 / LLR-40K-21)</name>
    <dbReference type="NCBI Taxonomy" id="446470"/>
    <lineage>
        <taxon>Bacteria</taxon>
        <taxon>Bacillati</taxon>
        <taxon>Actinomycetota</taxon>
        <taxon>Actinomycetes</taxon>
        <taxon>Glycomycetales</taxon>
        <taxon>Glycomycetaceae</taxon>
        <taxon>Stackebrandtia</taxon>
    </lineage>
</organism>
<evidence type="ECO:0000256" key="1">
    <source>
        <dbReference type="SAM" id="MobiDB-lite"/>
    </source>
</evidence>
<dbReference type="AlphaFoldDB" id="D3Q1X5"/>
<reference evidence="4 5" key="1">
    <citation type="journal article" date="2009" name="Stand. Genomic Sci.">
        <title>Complete genome sequence of Stackebrandtia nassauensis type strain (LLR-40K-21).</title>
        <authorList>
            <person name="Munk C."/>
            <person name="Lapidus A."/>
            <person name="Copeland A."/>
            <person name="Jando M."/>
            <person name="Mayilraj S."/>
            <person name="Glavina Del Rio T."/>
            <person name="Nolan M."/>
            <person name="Chen F."/>
            <person name="Lucas S."/>
            <person name="Tice H."/>
            <person name="Cheng J.F."/>
            <person name="Han C."/>
            <person name="Detter J.C."/>
            <person name="Bruce D."/>
            <person name="Goodwin L."/>
            <person name="Chain P."/>
            <person name="Pitluck S."/>
            <person name="Goker M."/>
            <person name="Ovchinikova G."/>
            <person name="Pati A."/>
            <person name="Ivanova N."/>
            <person name="Mavromatis K."/>
            <person name="Chen A."/>
            <person name="Palaniappan K."/>
            <person name="Land M."/>
            <person name="Hauser L."/>
            <person name="Chang Y.J."/>
            <person name="Jeffries C.D."/>
            <person name="Bristow J."/>
            <person name="Eisen J.A."/>
            <person name="Markowitz V."/>
            <person name="Hugenholtz P."/>
            <person name="Kyrpides N.C."/>
            <person name="Klenk H.P."/>
        </authorList>
    </citation>
    <scope>NUCLEOTIDE SEQUENCE [LARGE SCALE GENOMIC DNA]</scope>
    <source>
        <strain evidence="5">DSM 44728 / CIP 108903 / NRRL B-16338 / NBRC 102104 / LLR-40K-21</strain>
    </source>
</reference>